<keyword evidence="6" id="KW-0833">Ubl conjugation pathway</keyword>
<reference evidence="10 11" key="1">
    <citation type="submission" date="2024-04" db="EMBL/GenBank/DDBJ databases">
        <title>Genome assembly C_amara_ONT_v2.</title>
        <authorList>
            <person name="Yant L."/>
            <person name="Moore C."/>
            <person name="Slenker M."/>
        </authorList>
    </citation>
    <scope>NUCLEOTIDE SEQUENCE [LARGE SCALE GENOMIC DNA]</scope>
    <source>
        <tissue evidence="10">Leaf</tissue>
    </source>
</reference>
<evidence type="ECO:0000313" key="11">
    <source>
        <dbReference type="Proteomes" id="UP001558713"/>
    </source>
</evidence>
<keyword evidence="5 8" id="KW-0863">Zinc-finger</keyword>
<keyword evidence="3" id="KW-0808">Transferase</keyword>
<dbReference type="Proteomes" id="UP001558713">
    <property type="component" value="Unassembled WGS sequence"/>
</dbReference>
<name>A0ABD1BDA7_CARAN</name>
<sequence>MALKDMCNDYMLEIVDEDLRGKKYENCSDEKEKCVICLSKLKGSEEASKLECGHKFHFECIKKWLIVENMCPLCKEAVLN</sequence>
<dbReference type="SUPFAM" id="SSF57850">
    <property type="entry name" value="RING/U-box"/>
    <property type="match status" value="1"/>
</dbReference>
<evidence type="ECO:0000256" key="2">
    <source>
        <dbReference type="ARBA" id="ARBA00012483"/>
    </source>
</evidence>
<gene>
    <name evidence="10" type="ORF">V5N11_029362</name>
</gene>
<dbReference type="SMART" id="SM00184">
    <property type="entry name" value="RING"/>
    <property type="match status" value="1"/>
</dbReference>
<evidence type="ECO:0000259" key="9">
    <source>
        <dbReference type="PROSITE" id="PS50089"/>
    </source>
</evidence>
<dbReference type="GO" id="GO:0008270">
    <property type="term" value="F:zinc ion binding"/>
    <property type="evidence" value="ECO:0007669"/>
    <property type="project" value="UniProtKB-KW"/>
</dbReference>
<evidence type="ECO:0000256" key="4">
    <source>
        <dbReference type="ARBA" id="ARBA00022723"/>
    </source>
</evidence>
<keyword evidence="7" id="KW-0862">Zinc</keyword>
<evidence type="ECO:0000256" key="5">
    <source>
        <dbReference type="ARBA" id="ARBA00022771"/>
    </source>
</evidence>
<evidence type="ECO:0000256" key="1">
    <source>
        <dbReference type="ARBA" id="ARBA00000900"/>
    </source>
</evidence>
<organism evidence="10 11">
    <name type="scientific">Cardamine amara subsp. amara</name>
    <dbReference type="NCBI Taxonomy" id="228776"/>
    <lineage>
        <taxon>Eukaryota</taxon>
        <taxon>Viridiplantae</taxon>
        <taxon>Streptophyta</taxon>
        <taxon>Embryophyta</taxon>
        <taxon>Tracheophyta</taxon>
        <taxon>Spermatophyta</taxon>
        <taxon>Magnoliopsida</taxon>
        <taxon>eudicotyledons</taxon>
        <taxon>Gunneridae</taxon>
        <taxon>Pentapetalae</taxon>
        <taxon>rosids</taxon>
        <taxon>malvids</taxon>
        <taxon>Brassicales</taxon>
        <taxon>Brassicaceae</taxon>
        <taxon>Cardamineae</taxon>
        <taxon>Cardamine</taxon>
    </lineage>
</organism>
<comment type="catalytic activity">
    <reaction evidence="1">
        <text>S-ubiquitinyl-[E2 ubiquitin-conjugating enzyme]-L-cysteine + [acceptor protein]-L-lysine = [E2 ubiquitin-conjugating enzyme]-L-cysteine + N(6)-ubiquitinyl-[acceptor protein]-L-lysine.</text>
        <dbReference type="EC" id="2.3.2.27"/>
    </reaction>
</comment>
<evidence type="ECO:0000256" key="3">
    <source>
        <dbReference type="ARBA" id="ARBA00022679"/>
    </source>
</evidence>
<comment type="caution">
    <text evidence="10">The sequence shown here is derived from an EMBL/GenBank/DDBJ whole genome shotgun (WGS) entry which is preliminary data.</text>
</comment>
<protein>
    <recommendedName>
        <fullName evidence="2">RING-type E3 ubiquitin transferase</fullName>
        <ecNumber evidence="2">2.3.2.27</ecNumber>
    </recommendedName>
</protein>
<accession>A0ABD1BDA7</accession>
<dbReference type="InterPro" id="IPR001841">
    <property type="entry name" value="Znf_RING"/>
</dbReference>
<dbReference type="PANTHER" id="PTHR22937:SF192">
    <property type="entry name" value="RING-TYPE E3 UBIQUITIN TRANSFERASE"/>
    <property type="match status" value="1"/>
</dbReference>
<dbReference type="InterPro" id="IPR013083">
    <property type="entry name" value="Znf_RING/FYVE/PHD"/>
</dbReference>
<feature type="domain" description="RING-type" evidence="9">
    <location>
        <begin position="34"/>
        <end position="75"/>
    </location>
</feature>
<dbReference type="EMBL" id="JBANAX010000260">
    <property type="protein sequence ID" value="KAL1216638.1"/>
    <property type="molecule type" value="Genomic_DNA"/>
</dbReference>
<keyword evidence="11" id="KW-1185">Reference proteome</keyword>
<dbReference type="InterPro" id="IPR045191">
    <property type="entry name" value="MBR1/2-like"/>
</dbReference>
<evidence type="ECO:0000256" key="8">
    <source>
        <dbReference type="PROSITE-ProRule" id="PRU00175"/>
    </source>
</evidence>
<dbReference type="AlphaFoldDB" id="A0ABD1BDA7"/>
<dbReference type="PROSITE" id="PS50089">
    <property type="entry name" value="ZF_RING_2"/>
    <property type="match status" value="1"/>
</dbReference>
<dbReference type="GO" id="GO:0061630">
    <property type="term" value="F:ubiquitin protein ligase activity"/>
    <property type="evidence" value="ECO:0007669"/>
    <property type="project" value="UniProtKB-EC"/>
</dbReference>
<evidence type="ECO:0000313" key="10">
    <source>
        <dbReference type="EMBL" id="KAL1216638.1"/>
    </source>
</evidence>
<dbReference type="EC" id="2.3.2.27" evidence="2"/>
<keyword evidence="4" id="KW-0479">Metal-binding</keyword>
<dbReference type="PANTHER" id="PTHR22937">
    <property type="entry name" value="E3 UBIQUITIN-PROTEIN LIGASE RNF165"/>
    <property type="match status" value="1"/>
</dbReference>
<dbReference type="Pfam" id="PF13639">
    <property type="entry name" value="zf-RING_2"/>
    <property type="match status" value="1"/>
</dbReference>
<proteinExistence type="predicted"/>
<evidence type="ECO:0000256" key="7">
    <source>
        <dbReference type="ARBA" id="ARBA00022833"/>
    </source>
</evidence>
<dbReference type="Gene3D" id="3.30.40.10">
    <property type="entry name" value="Zinc/RING finger domain, C3HC4 (zinc finger)"/>
    <property type="match status" value="1"/>
</dbReference>
<evidence type="ECO:0000256" key="6">
    <source>
        <dbReference type="ARBA" id="ARBA00022786"/>
    </source>
</evidence>